<organism evidence="1 2">
    <name type="scientific">Delftia lacustris</name>
    <dbReference type="NCBI Taxonomy" id="558537"/>
    <lineage>
        <taxon>Bacteria</taxon>
        <taxon>Pseudomonadati</taxon>
        <taxon>Pseudomonadota</taxon>
        <taxon>Betaproteobacteria</taxon>
        <taxon>Burkholderiales</taxon>
        <taxon>Comamonadaceae</taxon>
        <taxon>Delftia</taxon>
    </lineage>
</organism>
<dbReference type="KEGG" id="dla:I6G47_33500"/>
<protein>
    <submittedName>
        <fullName evidence="1">Uncharacterized protein</fullName>
    </submittedName>
</protein>
<name>A0A7T2Z0E5_9BURK</name>
<accession>A0A7T2Z0E5</accession>
<dbReference type="AlphaFoldDB" id="A0A7T2Z0E5"/>
<dbReference type="RefSeq" id="WP_143044576.1">
    <property type="nucleotide sequence ID" value="NZ_CP065749.1"/>
</dbReference>
<sequence length="161" mass="17288">MIPSKEDVLSAFDSFGHSHVPKMALQMKLRDRGFDPTHVVNALNSALNENLLHESNGGSVFRGKAEESILSEQWDVAIRVYGFHQVREQTLGHAMSDSANQAMAMELERFIGIGGVAKTGRGPLGDIGPVLELSDGTSVPYTAGSKLVAGLAEALRAELSR</sequence>
<dbReference type="Proteomes" id="UP000595064">
    <property type="component" value="Plasmid unnamed"/>
</dbReference>
<reference evidence="1 2" key="1">
    <citation type="submission" date="2020-12" db="EMBL/GenBank/DDBJ databases">
        <title>FDA dAtabase for Regulatory Grade micrObial Sequences (FDA-ARGOS): Supporting development and validation of Infectious Disease Dx tests.</title>
        <authorList>
            <person name="Sproer C."/>
            <person name="Gronow S."/>
            <person name="Severitt S."/>
            <person name="Schroder I."/>
            <person name="Tallon L."/>
            <person name="Sadzewicz L."/>
            <person name="Zhao X."/>
            <person name="Boylan J."/>
            <person name="Ott S."/>
            <person name="Bowen H."/>
            <person name="Vavikolanu K."/>
            <person name="Mehta A."/>
            <person name="Aluvathingal J."/>
            <person name="Nadendla S."/>
            <person name="Lowell S."/>
            <person name="Myers T."/>
            <person name="Yan Y."/>
            <person name="Sichtig H."/>
        </authorList>
    </citation>
    <scope>NUCLEOTIDE SEQUENCE [LARGE SCALE GENOMIC DNA]</scope>
    <source>
        <strain evidence="1 2">FDAARGOS_890</strain>
        <plasmid evidence="1 2">unnamed</plasmid>
    </source>
</reference>
<geneLocation type="plasmid" evidence="1 2">
    <name>unnamed</name>
</geneLocation>
<evidence type="ECO:0000313" key="1">
    <source>
        <dbReference type="EMBL" id="QPS85061.1"/>
    </source>
</evidence>
<gene>
    <name evidence="1" type="ORF">I6G47_33500</name>
</gene>
<keyword evidence="2" id="KW-1185">Reference proteome</keyword>
<keyword evidence="1" id="KW-0614">Plasmid</keyword>
<dbReference type="GeneID" id="94689122"/>
<dbReference type="EMBL" id="CP065749">
    <property type="protein sequence ID" value="QPS85061.1"/>
    <property type="molecule type" value="Genomic_DNA"/>
</dbReference>
<proteinExistence type="predicted"/>
<evidence type="ECO:0000313" key="2">
    <source>
        <dbReference type="Proteomes" id="UP000595064"/>
    </source>
</evidence>